<gene>
    <name evidence="2" type="ORF">CORC01_07305</name>
</gene>
<comment type="caution">
    <text evidence="2">The sequence shown here is derived from an EMBL/GenBank/DDBJ whole genome shotgun (WGS) entry which is preliminary data.</text>
</comment>
<organism evidence="2 3">
    <name type="scientific">Colletotrichum orchidophilum</name>
    <dbReference type="NCBI Taxonomy" id="1209926"/>
    <lineage>
        <taxon>Eukaryota</taxon>
        <taxon>Fungi</taxon>
        <taxon>Dikarya</taxon>
        <taxon>Ascomycota</taxon>
        <taxon>Pezizomycotina</taxon>
        <taxon>Sordariomycetes</taxon>
        <taxon>Hypocreomycetidae</taxon>
        <taxon>Glomerellales</taxon>
        <taxon>Glomerellaceae</taxon>
        <taxon>Colletotrichum</taxon>
    </lineage>
</organism>
<name>A0A1G4B7H2_9PEZI</name>
<dbReference type="PANTHER" id="PTHR43591:SF24">
    <property type="entry name" value="2-METHOXY-6-POLYPRENYL-1,4-BENZOQUINOL METHYLASE, MITOCHONDRIAL"/>
    <property type="match status" value="1"/>
</dbReference>
<dbReference type="GO" id="GO:0008168">
    <property type="term" value="F:methyltransferase activity"/>
    <property type="evidence" value="ECO:0007669"/>
    <property type="project" value="TreeGrafter"/>
</dbReference>
<dbReference type="EMBL" id="MJBS01000058">
    <property type="protein sequence ID" value="OHE97400.1"/>
    <property type="molecule type" value="Genomic_DNA"/>
</dbReference>
<dbReference type="Proteomes" id="UP000176998">
    <property type="component" value="Unassembled WGS sequence"/>
</dbReference>
<evidence type="ECO:0000313" key="3">
    <source>
        <dbReference type="Proteomes" id="UP000176998"/>
    </source>
</evidence>
<evidence type="ECO:0000313" key="2">
    <source>
        <dbReference type="EMBL" id="OHE97400.1"/>
    </source>
</evidence>
<dbReference type="SUPFAM" id="SSF53335">
    <property type="entry name" value="S-adenosyl-L-methionine-dependent methyltransferases"/>
    <property type="match status" value="1"/>
</dbReference>
<protein>
    <recommendedName>
        <fullName evidence="4">Methyltransferase domain-containing protein</fullName>
    </recommendedName>
</protein>
<keyword evidence="3" id="KW-1185">Reference proteome</keyword>
<proteinExistence type="inferred from homology"/>
<sequence length="341" mass="38779">MCPDDSAVDQAPAASSPVAPLPAAAAAQLNEETEQGVFIAADEVPLLSILDYRIENGRTYHRYKDGSQFKDLADDLQHNLFIRTFHDHLGNAPPADFDAKVGRVLDIGTGSGIWAIDYGEEHPEAEVLGVDLSAVQPEFVPPNVRFEVDDIEEPWIFSDAFDYIHCRMMTWSITDWKKLFKQSYDNLNPGGYLEANEVDLIPLSDDGTLKEDSNLMKSVRLWGSAAEIFGRPFADTRRLKQFMEEVGFEDVQMKRFKWPTNSWPKDRHYKELGEWNLENISPAWEGFLMAPLTRAHGWTREEAIVHIMEARRDIADRSIHAYFSIWSIYGRKPAKAENAES</sequence>
<dbReference type="InterPro" id="IPR029063">
    <property type="entry name" value="SAM-dependent_MTases_sf"/>
</dbReference>
<dbReference type="STRING" id="1209926.A0A1G4B7H2"/>
<dbReference type="Pfam" id="PF13489">
    <property type="entry name" value="Methyltransf_23"/>
    <property type="match status" value="1"/>
</dbReference>
<dbReference type="CDD" id="cd02440">
    <property type="entry name" value="AdoMet_MTases"/>
    <property type="match status" value="1"/>
</dbReference>
<dbReference type="AlphaFoldDB" id="A0A1G4B7H2"/>
<evidence type="ECO:0008006" key="4">
    <source>
        <dbReference type="Google" id="ProtNLM"/>
    </source>
</evidence>
<dbReference type="OrthoDB" id="2013972at2759"/>
<reference evidence="2 3" key="1">
    <citation type="submission" date="2016-09" db="EMBL/GenBank/DDBJ databases">
        <authorList>
            <person name="Capua I."/>
            <person name="De Benedictis P."/>
            <person name="Joannis T."/>
            <person name="Lombin L.H."/>
            <person name="Cattoli G."/>
        </authorList>
    </citation>
    <scope>NUCLEOTIDE SEQUENCE [LARGE SCALE GENOMIC DNA]</scope>
    <source>
        <strain evidence="2 3">IMI 309357</strain>
    </source>
</reference>
<evidence type="ECO:0000256" key="1">
    <source>
        <dbReference type="ARBA" id="ARBA00038158"/>
    </source>
</evidence>
<dbReference type="Gene3D" id="3.40.50.150">
    <property type="entry name" value="Vaccinia Virus protein VP39"/>
    <property type="match status" value="1"/>
</dbReference>
<comment type="similarity">
    <text evidence="1">Belongs to the methyltransferase superfamily. LaeA methyltransferase family.</text>
</comment>
<dbReference type="RefSeq" id="XP_022474554.1">
    <property type="nucleotide sequence ID" value="XM_022618942.1"/>
</dbReference>
<dbReference type="GeneID" id="34560452"/>
<accession>A0A1G4B7H2</accession>
<dbReference type="PANTHER" id="PTHR43591">
    <property type="entry name" value="METHYLTRANSFERASE"/>
    <property type="match status" value="1"/>
</dbReference>